<comment type="catalytic activity">
    <reaction evidence="6">
        <text>D-glyceraldehyde + pyruvate = 2-dehydro-3-deoxy-L-galactonate</text>
        <dbReference type="Rhea" id="RHEA:80055"/>
        <dbReference type="ChEBI" id="CHEBI:15361"/>
        <dbReference type="ChEBI" id="CHEBI:17378"/>
        <dbReference type="ChEBI" id="CHEBI:75545"/>
    </reaction>
</comment>
<dbReference type="Pfam" id="PF03328">
    <property type="entry name" value="HpcH_HpaI"/>
    <property type="match status" value="1"/>
</dbReference>
<keyword evidence="3" id="KW-0479">Metal-binding</keyword>
<evidence type="ECO:0000256" key="3">
    <source>
        <dbReference type="ARBA" id="ARBA00022723"/>
    </source>
</evidence>
<gene>
    <name evidence="8" type="ORF">BALG_02978</name>
</gene>
<dbReference type="InterPro" id="IPR040442">
    <property type="entry name" value="Pyrv_kinase-like_dom_sf"/>
</dbReference>
<dbReference type="FunFam" id="3.20.20.60:FF:000004">
    <property type="entry name" value="5-keto-4-deoxy-D-glucarate aldolase"/>
    <property type="match status" value="1"/>
</dbReference>
<keyword evidence="5" id="KW-0670">Pyruvate</keyword>
<keyword evidence="4" id="KW-0456">Lyase</keyword>
<dbReference type="GO" id="GO:0005737">
    <property type="term" value="C:cytoplasm"/>
    <property type="evidence" value="ECO:0007669"/>
    <property type="project" value="TreeGrafter"/>
</dbReference>
<name>A0A0E1X037_9HYPH</name>
<sequence>MPAPRNQFKAALKQGRAQIGLWQALANPYTVEICAGAGYDWLLLDGEHAPNDVPLLVSQLQAMTGSASHPVVRPPVGETWIVKQLLDIGAQTLLIPMIESREQAEAMVKAMRYPPHGVRGVGSALARASAFNRIPDYLQTANDEVCLLLQVESRAGLANLDAIATTEGVDGVFIGPADLAADMGHLGKPGAQEVQDAVRDALQRIIGHGKAAGILTGDLSLARHYLDLGATFVAIGNDVTLLANATTRLLADFKTTEPGRPASPDARVY</sequence>
<comment type="similarity">
    <text evidence="2">Belongs to the HpcH/HpaI aldolase family.</text>
</comment>
<dbReference type="GO" id="GO:0046872">
    <property type="term" value="F:metal ion binding"/>
    <property type="evidence" value="ECO:0007669"/>
    <property type="project" value="UniProtKB-KW"/>
</dbReference>
<dbReference type="InterPro" id="IPR050251">
    <property type="entry name" value="HpcH-HpaI_aldolase"/>
</dbReference>
<evidence type="ECO:0000256" key="6">
    <source>
        <dbReference type="ARBA" id="ARBA00045074"/>
    </source>
</evidence>
<evidence type="ECO:0000256" key="2">
    <source>
        <dbReference type="ARBA" id="ARBA00005568"/>
    </source>
</evidence>
<dbReference type="PANTHER" id="PTHR30502:SF0">
    <property type="entry name" value="PHOSPHOENOLPYRUVATE CARBOXYLASE FAMILY PROTEIN"/>
    <property type="match status" value="1"/>
</dbReference>
<dbReference type="SUPFAM" id="SSF51621">
    <property type="entry name" value="Phosphoenolpyruvate/pyruvate domain"/>
    <property type="match status" value="1"/>
</dbReference>
<dbReference type="SMR" id="A0A0E1X037"/>
<dbReference type="GO" id="GO:0010124">
    <property type="term" value="P:phenylacetate catabolic process"/>
    <property type="evidence" value="ECO:0007669"/>
    <property type="project" value="InterPro"/>
</dbReference>
<dbReference type="GO" id="GO:0016832">
    <property type="term" value="F:aldehyde-lyase activity"/>
    <property type="evidence" value="ECO:0007669"/>
    <property type="project" value="UniProtKB-ARBA"/>
</dbReference>
<dbReference type="AlphaFoldDB" id="A0A0E1X037"/>
<dbReference type="InterPro" id="IPR005000">
    <property type="entry name" value="Aldolase/citrate-lyase_domain"/>
</dbReference>
<dbReference type="Proteomes" id="UP000004659">
    <property type="component" value="Unassembled WGS sequence"/>
</dbReference>
<accession>A0A0E1X037</accession>
<feature type="domain" description="HpcH/HpaI aldolase/citrate lyase" evidence="7">
    <location>
        <begin position="18"/>
        <end position="245"/>
    </location>
</feature>
<evidence type="ECO:0000256" key="4">
    <source>
        <dbReference type="ARBA" id="ARBA00023239"/>
    </source>
</evidence>
<evidence type="ECO:0000259" key="7">
    <source>
        <dbReference type="Pfam" id="PF03328"/>
    </source>
</evidence>
<dbReference type="InterPro" id="IPR015813">
    <property type="entry name" value="Pyrv/PenolPyrv_kinase-like_dom"/>
</dbReference>
<reference evidence="8" key="1">
    <citation type="submission" date="2009-01" db="EMBL/GenBank/DDBJ databases">
        <title>The Genome Sequence of Brucella pinnipedialis M292/94/1.</title>
        <authorList>
            <consortium name="The Broad Institute Genome Sequencing Platform"/>
            <person name="Ward D."/>
            <person name="Young S.K."/>
            <person name="Kodira C.D."/>
            <person name="Zeng Q."/>
            <person name="Koehrsen M."/>
            <person name="Alvarado L."/>
            <person name="Berlin A."/>
            <person name="Borenstein D."/>
            <person name="Chen Z."/>
            <person name="Engels R."/>
            <person name="Freedman E."/>
            <person name="Gellesch M."/>
            <person name="Goldberg J."/>
            <person name="Griggs A."/>
            <person name="Gujja S."/>
            <person name="Heiman D."/>
            <person name="Hepburn T."/>
            <person name="Howarth C."/>
            <person name="Jen D."/>
            <person name="Larson L."/>
            <person name="Lewis B."/>
            <person name="Mehta T."/>
            <person name="Park D."/>
            <person name="Pearson M."/>
            <person name="Roberts A."/>
            <person name="Saif S."/>
            <person name="Shea T."/>
            <person name="Shenoy N."/>
            <person name="Sisk P."/>
            <person name="Stolte C."/>
            <person name="Sykes S."/>
            <person name="Walk T."/>
            <person name="White J."/>
            <person name="Yandava C."/>
            <person name="Whatmore A.M."/>
            <person name="Perrett L.L."/>
            <person name="O'Callaghan D."/>
            <person name="Nusbaum C."/>
            <person name="Galagan J."/>
            <person name="Birren B."/>
        </authorList>
    </citation>
    <scope>NUCLEOTIDE SEQUENCE [LARGE SCALE GENOMIC DNA]</scope>
    <source>
        <strain evidence="8">M292/94/1</strain>
    </source>
</reference>
<dbReference type="InterPro" id="IPR012689">
    <property type="entry name" value="HpaI"/>
</dbReference>
<dbReference type="RefSeq" id="WP_002966626.1">
    <property type="nucleotide sequence ID" value="NZ_EQ999534.1"/>
</dbReference>
<dbReference type="EMBL" id="EQ999534">
    <property type="protein sequence ID" value="EEZ29624.1"/>
    <property type="molecule type" value="Genomic_DNA"/>
</dbReference>
<evidence type="ECO:0000256" key="1">
    <source>
        <dbReference type="ARBA" id="ARBA00001968"/>
    </source>
</evidence>
<proteinExistence type="inferred from homology"/>
<dbReference type="Gene3D" id="3.20.20.60">
    <property type="entry name" value="Phosphoenolpyruvate-binding domains"/>
    <property type="match status" value="1"/>
</dbReference>
<evidence type="ECO:0000256" key="5">
    <source>
        <dbReference type="ARBA" id="ARBA00023317"/>
    </source>
</evidence>
<dbReference type="NCBIfam" id="TIGR02311">
    <property type="entry name" value="HpaI"/>
    <property type="match status" value="1"/>
</dbReference>
<comment type="cofactor">
    <cofactor evidence="1">
        <name>a divalent metal cation</name>
        <dbReference type="ChEBI" id="CHEBI:60240"/>
    </cofactor>
</comment>
<dbReference type="GeneID" id="93016054"/>
<evidence type="ECO:0000313" key="8">
    <source>
        <dbReference type="EMBL" id="EEZ29624.1"/>
    </source>
</evidence>
<protein>
    <submittedName>
        <fullName evidence="8">2,4-dihydroxyhept-2-ene-1,7-dioic acid aldolase</fullName>
    </submittedName>
</protein>
<dbReference type="HOGENOM" id="CLU_059964_1_0_5"/>
<organism evidence="8">
    <name type="scientific">Brucella pinnipedialis M292/94/1</name>
    <dbReference type="NCBI Taxonomy" id="520462"/>
    <lineage>
        <taxon>Bacteria</taxon>
        <taxon>Pseudomonadati</taxon>
        <taxon>Pseudomonadota</taxon>
        <taxon>Alphaproteobacteria</taxon>
        <taxon>Hyphomicrobiales</taxon>
        <taxon>Brucellaceae</taxon>
        <taxon>Brucella/Ochrobactrum group</taxon>
        <taxon>Brucella</taxon>
    </lineage>
</organism>
<dbReference type="PANTHER" id="PTHR30502">
    <property type="entry name" value="2-KETO-3-DEOXY-L-RHAMNONATE ALDOLASE"/>
    <property type="match status" value="1"/>
</dbReference>